<gene>
    <name evidence="1" type="ORF">KGM_212284A</name>
</gene>
<dbReference type="Proteomes" id="UP000007151">
    <property type="component" value="Unassembled WGS sequence"/>
</dbReference>
<keyword evidence="2" id="KW-1185">Reference proteome</keyword>
<dbReference type="EMBL" id="AGBW02009491">
    <property type="protein sequence ID" value="OWR50699.1"/>
    <property type="molecule type" value="Genomic_DNA"/>
</dbReference>
<name>A0A212FAE8_DANPL</name>
<comment type="caution">
    <text evidence="1">The sequence shown here is derived from an EMBL/GenBank/DDBJ whole genome shotgun (WGS) entry which is preliminary data.</text>
</comment>
<reference evidence="1 2" key="1">
    <citation type="journal article" date="2011" name="Cell">
        <title>The monarch butterfly genome yields insights into long-distance migration.</title>
        <authorList>
            <person name="Zhan S."/>
            <person name="Merlin C."/>
            <person name="Boore J.L."/>
            <person name="Reppert S.M."/>
        </authorList>
    </citation>
    <scope>NUCLEOTIDE SEQUENCE [LARGE SCALE GENOMIC DNA]</scope>
    <source>
        <strain evidence="1">F-2</strain>
    </source>
</reference>
<accession>A0A212FAE8</accession>
<evidence type="ECO:0000313" key="1">
    <source>
        <dbReference type="EMBL" id="OWR50699.1"/>
    </source>
</evidence>
<organism evidence="1 2">
    <name type="scientific">Danaus plexippus plexippus</name>
    <dbReference type="NCBI Taxonomy" id="278856"/>
    <lineage>
        <taxon>Eukaryota</taxon>
        <taxon>Metazoa</taxon>
        <taxon>Ecdysozoa</taxon>
        <taxon>Arthropoda</taxon>
        <taxon>Hexapoda</taxon>
        <taxon>Insecta</taxon>
        <taxon>Pterygota</taxon>
        <taxon>Neoptera</taxon>
        <taxon>Endopterygota</taxon>
        <taxon>Lepidoptera</taxon>
        <taxon>Glossata</taxon>
        <taxon>Ditrysia</taxon>
        <taxon>Papilionoidea</taxon>
        <taxon>Nymphalidae</taxon>
        <taxon>Danainae</taxon>
        <taxon>Danaini</taxon>
        <taxon>Danaina</taxon>
        <taxon>Danaus</taxon>
        <taxon>Danaus</taxon>
    </lineage>
</organism>
<dbReference type="InParanoid" id="A0A212FAE8"/>
<feature type="non-terminal residue" evidence="1">
    <location>
        <position position="15"/>
    </location>
</feature>
<protein>
    <submittedName>
        <fullName evidence="1">Uncharacterized protein</fullName>
    </submittedName>
</protein>
<proteinExistence type="predicted"/>
<evidence type="ECO:0000313" key="2">
    <source>
        <dbReference type="Proteomes" id="UP000007151"/>
    </source>
</evidence>
<dbReference type="KEGG" id="dpl:KGM_212284A"/>
<sequence>MNAVPTGNYKTPNID</sequence>